<dbReference type="InterPro" id="IPR024467">
    <property type="entry name" value="Xre/MbcA/ParS-like_toxin-bd"/>
</dbReference>
<sequence length="133" mass="15241">MSEMTEEERVQLTKGILAMLDEWGISGKDQLLLLGLADAPAREIRQLRENRPLPDSPEVMQRVEHLICIADALRTTYPFSKRMGKLWMNRPNRKFRQRTPLATMVEDGIVGLVSVRSYLDCSYSWEITTTNGS</sequence>
<evidence type="ECO:0000313" key="2">
    <source>
        <dbReference type="EMBL" id="TCK17239.1"/>
    </source>
</evidence>
<dbReference type="OrthoDB" id="9789845at2"/>
<reference evidence="2 3" key="1">
    <citation type="submission" date="2019-03" db="EMBL/GenBank/DDBJ databases">
        <title>Genomic Encyclopedia of Type Strains, Phase IV (KMG-IV): sequencing the most valuable type-strain genomes for metagenomic binning, comparative biology and taxonomic classification.</title>
        <authorList>
            <person name="Goeker M."/>
        </authorList>
    </citation>
    <scope>NUCLEOTIDE SEQUENCE [LARGE SCALE GENOMIC DNA]</scope>
    <source>
        <strain evidence="2 3">DSM 19610</strain>
    </source>
</reference>
<name>A0A4R1HDA4_9GAMM</name>
<evidence type="ECO:0000313" key="3">
    <source>
        <dbReference type="Proteomes" id="UP000295707"/>
    </source>
</evidence>
<proteinExistence type="predicted"/>
<dbReference type="AlphaFoldDB" id="A0A4R1HDA4"/>
<dbReference type="Pfam" id="PF09722">
    <property type="entry name" value="Xre_MbcA_ParS_C"/>
    <property type="match status" value="1"/>
</dbReference>
<dbReference type="RefSeq" id="WP_132971127.1">
    <property type="nucleotide sequence ID" value="NZ_SMFX01000001.1"/>
</dbReference>
<organism evidence="2 3">
    <name type="scientific">Thiogranum longum</name>
    <dbReference type="NCBI Taxonomy" id="1537524"/>
    <lineage>
        <taxon>Bacteria</taxon>
        <taxon>Pseudomonadati</taxon>
        <taxon>Pseudomonadota</taxon>
        <taxon>Gammaproteobacteria</taxon>
        <taxon>Chromatiales</taxon>
        <taxon>Ectothiorhodospiraceae</taxon>
        <taxon>Thiogranum</taxon>
    </lineage>
</organism>
<evidence type="ECO:0000259" key="1">
    <source>
        <dbReference type="Pfam" id="PF09722"/>
    </source>
</evidence>
<feature type="domain" description="Antitoxin Xre/MbcA/ParS-like toxin-binding" evidence="1">
    <location>
        <begin position="84"/>
        <end position="120"/>
    </location>
</feature>
<protein>
    <submittedName>
        <fullName evidence="2">Uncharacterized protein DUF2384</fullName>
    </submittedName>
</protein>
<dbReference type="EMBL" id="SMFX01000001">
    <property type="protein sequence ID" value="TCK17239.1"/>
    <property type="molecule type" value="Genomic_DNA"/>
</dbReference>
<comment type="caution">
    <text evidence="2">The sequence shown here is derived from an EMBL/GenBank/DDBJ whole genome shotgun (WGS) entry which is preliminary data.</text>
</comment>
<dbReference type="Proteomes" id="UP000295707">
    <property type="component" value="Unassembled WGS sequence"/>
</dbReference>
<keyword evidence="3" id="KW-1185">Reference proteome</keyword>
<gene>
    <name evidence="2" type="ORF">DFR30_0461</name>
</gene>
<accession>A0A4R1HDA4</accession>